<dbReference type="InterPro" id="IPR009272">
    <property type="entry name" value="DUF929"/>
</dbReference>
<evidence type="ECO:0008006" key="4">
    <source>
        <dbReference type="Google" id="ProtNLM"/>
    </source>
</evidence>
<keyword evidence="3" id="KW-1185">Reference proteome</keyword>
<name>A0A917TZ38_9ACTN</name>
<dbReference type="EMBL" id="BMPI01000026">
    <property type="protein sequence ID" value="GGM44175.1"/>
    <property type="molecule type" value="Genomic_DNA"/>
</dbReference>
<organism evidence="2 3">
    <name type="scientific">Dactylosporangium sucinum</name>
    <dbReference type="NCBI Taxonomy" id="1424081"/>
    <lineage>
        <taxon>Bacteria</taxon>
        <taxon>Bacillati</taxon>
        <taxon>Actinomycetota</taxon>
        <taxon>Actinomycetes</taxon>
        <taxon>Micromonosporales</taxon>
        <taxon>Micromonosporaceae</taxon>
        <taxon>Dactylosporangium</taxon>
    </lineage>
</organism>
<evidence type="ECO:0000256" key="1">
    <source>
        <dbReference type="SAM" id="Phobius"/>
    </source>
</evidence>
<comment type="caution">
    <text evidence="2">The sequence shown here is derived from an EMBL/GenBank/DDBJ whole genome shotgun (WGS) entry which is preliminary data.</text>
</comment>
<keyword evidence="1" id="KW-0812">Transmembrane</keyword>
<reference evidence="2" key="1">
    <citation type="journal article" date="2014" name="Int. J. Syst. Evol. Microbiol.">
        <title>Complete genome sequence of Corynebacterium casei LMG S-19264T (=DSM 44701T), isolated from a smear-ripened cheese.</title>
        <authorList>
            <consortium name="US DOE Joint Genome Institute (JGI-PGF)"/>
            <person name="Walter F."/>
            <person name="Albersmeier A."/>
            <person name="Kalinowski J."/>
            <person name="Ruckert C."/>
        </authorList>
    </citation>
    <scope>NUCLEOTIDE SEQUENCE</scope>
    <source>
        <strain evidence="2">JCM 19831</strain>
    </source>
</reference>
<dbReference type="Proteomes" id="UP000642070">
    <property type="component" value="Unassembled WGS sequence"/>
</dbReference>
<reference evidence="2" key="2">
    <citation type="submission" date="2020-09" db="EMBL/GenBank/DDBJ databases">
        <authorList>
            <person name="Sun Q."/>
            <person name="Ohkuma M."/>
        </authorList>
    </citation>
    <scope>NUCLEOTIDE SEQUENCE</scope>
    <source>
        <strain evidence="2">JCM 19831</strain>
    </source>
</reference>
<proteinExistence type="predicted"/>
<dbReference type="AlphaFoldDB" id="A0A917TZ38"/>
<keyword evidence="1" id="KW-0472">Membrane</keyword>
<sequence>MSRRQRDARDYARRMRVIQERGDARRARMRWATTAIVVVVLAFGVLVVAKLGGAGQGGESAAPVPTGDAATAVVSGLTSVPAATLNSVARGEDATLPKLTTGQAVLTDGGKPLVLYVGAEYCPFCAAQRWPLVIALSRFGTFEGLTLSHSASDDTFPDTPTVSFHGSTYTSQYLTFQGVETSTNERKGGTYAPLDKLTPQQQQIIATYNAPPYVDAQSAGAIPFLDFANQGLMAGSSFSPQLLKGMTHAEIVSAVADPQSSLGRTVDGNANAMTALLCKLTGGQPGDVCTSPAVTAFEKDFANVSVK</sequence>
<dbReference type="RefSeq" id="WP_190252558.1">
    <property type="nucleotide sequence ID" value="NZ_BMPI01000026.1"/>
</dbReference>
<keyword evidence="1" id="KW-1133">Transmembrane helix</keyword>
<evidence type="ECO:0000313" key="3">
    <source>
        <dbReference type="Proteomes" id="UP000642070"/>
    </source>
</evidence>
<feature type="transmembrane region" description="Helical" evidence="1">
    <location>
        <begin position="31"/>
        <end position="49"/>
    </location>
</feature>
<gene>
    <name evidence="2" type="ORF">GCM10007977_052200</name>
</gene>
<dbReference type="Pfam" id="PF06053">
    <property type="entry name" value="DUF929"/>
    <property type="match status" value="1"/>
</dbReference>
<protein>
    <recommendedName>
        <fullName evidence="4">DUF929 domain-containing protein</fullName>
    </recommendedName>
</protein>
<accession>A0A917TZ38</accession>
<evidence type="ECO:0000313" key="2">
    <source>
        <dbReference type="EMBL" id="GGM44175.1"/>
    </source>
</evidence>